<feature type="region of interest" description="Disordered" evidence="1">
    <location>
        <begin position="21"/>
        <end position="40"/>
    </location>
</feature>
<evidence type="ECO:0000313" key="2">
    <source>
        <dbReference type="EMBL" id="PTM33014.1"/>
    </source>
</evidence>
<protein>
    <submittedName>
        <fullName evidence="2">Mobilization protein</fullName>
    </submittedName>
</protein>
<evidence type="ECO:0000313" key="3">
    <source>
        <dbReference type="Proteomes" id="UP000241614"/>
    </source>
</evidence>
<reference evidence="2 3" key="1">
    <citation type="submission" date="2018-04" db="EMBL/GenBank/DDBJ databases">
        <title>Genome sequencing reveals highly heavy metal resistance and biotechnology application of the novel Enterobacter cloacae amazonensis isolated from wastewater river in Manaus - Amazonas.</title>
        <authorList>
            <person name="Astolfi M.C.T."/>
            <person name="Carvalho E.B.D.S."/>
            <person name="Lacerda L.B."/>
            <person name="Pinto M.V."/>
            <person name="Nogueira V.B."/>
            <person name="Barros A.M."/>
            <person name="Astolfi-Filho S."/>
        </authorList>
    </citation>
    <scope>NUCLEOTIDE SEQUENCE [LARGE SCALE GENOMIC DNA]</scope>
    <source>
        <strain evidence="3">amazonensis</strain>
    </source>
</reference>
<dbReference type="AlphaFoldDB" id="A0A2T4XSW3"/>
<gene>
    <name evidence="2" type="ORF">DA103_25275</name>
</gene>
<dbReference type="RefSeq" id="WP_004919011.1">
    <property type="nucleotide sequence ID" value="NZ_PZPP01000050.1"/>
</dbReference>
<feature type="compositionally biased region" description="Basic and acidic residues" evidence="1">
    <location>
        <begin position="29"/>
        <end position="40"/>
    </location>
</feature>
<dbReference type="Proteomes" id="UP000241614">
    <property type="component" value="Unassembled WGS sequence"/>
</dbReference>
<accession>A0A2T4XSW3</accession>
<organism evidence="2 3">
    <name type="scientific">Enterobacter cloacae</name>
    <dbReference type="NCBI Taxonomy" id="550"/>
    <lineage>
        <taxon>Bacteria</taxon>
        <taxon>Pseudomonadati</taxon>
        <taxon>Pseudomonadota</taxon>
        <taxon>Gammaproteobacteria</taxon>
        <taxon>Enterobacterales</taxon>
        <taxon>Enterobacteriaceae</taxon>
        <taxon>Enterobacter</taxon>
        <taxon>Enterobacter cloacae complex</taxon>
    </lineage>
</organism>
<dbReference type="EMBL" id="PZPP01000050">
    <property type="protein sequence ID" value="PTM33014.1"/>
    <property type="molecule type" value="Genomic_DNA"/>
</dbReference>
<proteinExistence type="predicted"/>
<sequence length="91" mass="10822">MKIESLEQQISKQQERLKQLKAQKQAAVARERSKQKELERKNDTRRKILIGSCMLKIVENDTVAHEKLMAQLDKYLTENRDRELFNLPLKE</sequence>
<evidence type="ECO:0000256" key="1">
    <source>
        <dbReference type="SAM" id="MobiDB-lite"/>
    </source>
</evidence>
<dbReference type="OrthoDB" id="6704519at2"/>
<name>A0A2T4XSW3_ENTCL</name>
<comment type="caution">
    <text evidence="2">The sequence shown here is derived from an EMBL/GenBank/DDBJ whole genome shotgun (WGS) entry which is preliminary data.</text>
</comment>